<dbReference type="CDD" id="cd00180">
    <property type="entry name" value="PKc"/>
    <property type="match status" value="1"/>
</dbReference>
<dbReference type="Proteomes" id="UP000077069">
    <property type="component" value="Unassembled WGS sequence"/>
</dbReference>
<dbReference type="PANTHER" id="PTHR24359">
    <property type="entry name" value="SERINE/THREONINE-PROTEIN KINASE SBK1"/>
    <property type="match status" value="1"/>
</dbReference>
<keyword evidence="2" id="KW-0808">Transferase</keyword>
<reference evidence="2 3" key="1">
    <citation type="submission" date="2016-05" db="EMBL/GenBank/DDBJ databases">
        <title>Comparative analysis of secretome profiles of manganese(II)-oxidizing ascomycete fungi.</title>
        <authorList>
            <consortium name="DOE Joint Genome Institute"/>
            <person name="Zeiner C.A."/>
            <person name="Purvine S.O."/>
            <person name="Zink E.M."/>
            <person name="Wu S."/>
            <person name="Pasa-Tolic L."/>
            <person name="Chaput D.L."/>
            <person name="Haridas S."/>
            <person name="Grigoriev I.V."/>
            <person name="Santelli C.M."/>
            <person name="Hansel C.M."/>
        </authorList>
    </citation>
    <scope>NUCLEOTIDE SEQUENCE [LARGE SCALE GENOMIC DNA]</scope>
    <source>
        <strain evidence="2 3">AP3s5-JAC2a</strain>
    </source>
</reference>
<dbReference type="RefSeq" id="XP_018037129.1">
    <property type="nucleotide sequence ID" value="XM_018184791.1"/>
</dbReference>
<dbReference type="OrthoDB" id="4062651at2759"/>
<dbReference type="GeneID" id="28768277"/>
<gene>
    <name evidence="2" type="ORF">CC84DRAFT_1258028</name>
</gene>
<proteinExistence type="predicted"/>
<dbReference type="AlphaFoldDB" id="A0A177CGR6"/>
<dbReference type="PROSITE" id="PS50011">
    <property type="entry name" value="PROTEIN_KINASE_DOM"/>
    <property type="match status" value="1"/>
</dbReference>
<keyword evidence="3" id="KW-1185">Reference proteome</keyword>
<keyword evidence="2" id="KW-0418">Kinase</keyword>
<dbReference type="InParanoid" id="A0A177CGR6"/>
<evidence type="ECO:0000313" key="2">
    <source>
        <dbReference type="EMBL" id="OAG06764.1"/>
    </source>
</evidence>
<dbReference type="EMBL" id="KV441551">
    <property type="protein sequence ID" value="OAG06764.1"/>
    <property type="molecule type" value="Genomic_DNA"/>
</dbReference>
<dbReference type="Gene3D" id="1.10.510.10">
    <property type="entry name" value="Transferase(Phosphotransferase) domain 1"/>
    <property type="match status" value="1"/>
</dbReference>
<feature type="domain" description="Protein kinase" evidence="1">
    <location>
        <begin position="169"/>
        <end position="477"/>
    </location>
</feature>
<dbReference type="GO" id="GO:0005524">
    <property type="term" value="F:ATP binding"/>
    <property type="evidence" value="ECO:0007669"/>
    <property type="project" value="InterPro"/>
</dbReference>
<evidence type="ECO:0000313" key="3">
    <source>
        <dbReference type="Proteomes" id="UP000077069"/>
    </source>
</evidence>
<dbReference type="SMART" id="SM00220">
    <property type="entry name" value="S_TKc"/>
    <property type="match status" value="1"/>
</dbReference>
<dbReference type="GO" id="GO:0004674">
    <property type="term" value="F:protein serine/threonine kinase activity"/>
    <property type="evidence" value="ECO:0007669"/>
    <property type="project" value="TreeGrafter"/>
</dbReference>
<dbReference type="Pfam" id="PF00069">
    <property type="entry name" value="Pkinase"/>
    <property type="match status" value="1"/>
</dbReference>
<accession>A0A177CGR6</accession>
<sequence>MYGNARDPSLFARLRKAQVGCTLNGEQEFLPLDVLEKEITEDNVRGALSRNSSVATAALRFLRLANDDQLPRRVVEKAKKVFAILVYIGEPDAIKSLLDDGLTDDQLPLHLDDEGNTLVSQSGRVFKSSATVDEQRVAAFVEKQWLVLAPLLDDQGLHNELDRRCPLPFERADQTGHISTRAVYKTKLHPAHYQGPKHFESMEYVATKEFFNDEAFEHERKNLERLAALRHKHLIKHLATFTRHSKHFVIFPWANGGTLATLWLTQDTRIKDTCFIIWCLRQMLGISEAVQALHTINCRHGDMKPENILHFTGSDEGILIVADVGVSKTHEKATLARAGQPTDTRATTPSYEAPEAFMKGSAARSRRFDMWSIGCIFLEWAIWILHDMQAIDTFHYARHQPYYEFYLLNRDSAESPRVPVIHPIVSGAFGLLRNDPRCASGTIFREFINLIEERLLQVQVDQRAEADELVDTLRSIVSDAEKFPARLLKDVNPLPDKLRFPKRTQTGGFEPGISPIPEEHTLLAS</sequence>
<dbReference type="InterPro" id="IPR011009">
    <property type="entry name" value="Kinase-like_dom_sf"/>
</dbReference>
<name>A0A177CGR6_9PLEO</name>
<evidence type="ECO:0000259" key="1">
    <source>
        <dbReference type="PROSITE" id="PS50011"/>
    </source>
</evidence>
<protein>
    <submittedName>
        <fullName evidence="2">Kinase-like protein</fullName>
    </submittedName>
</protein>
<dbReference type="SUPFAM" id="SSF56112">
    <property type="entry name" value="Protein kinase-like (PK-like)"/>
    <property type="match status" value="1"/>
</dbReference>
<dbReference type="InterPro" id="IPR000719">
    <property type="entry name" value="Prot_kinase_dom"/>
</dbReference>
<dbReference type="STRING" id="1460663.A0A177CGR6"/>
<dbReference type="PANTHER" id="PTHR24359:SF1">
    <property type="entry name" value="INHIBITOR OF NUCLEAR FACTOR KAPPA-B KINASE EPSILON SUBUNIT HOMOLOG 1-RELATED"/>
    <property type="match status" value="1"/>
</dbReference>
<organism evidence="2 3">
    <name type="scientific">Paraphaeosphaeria sporulosa</name>
    <dbReference type="NCBI Taxonomy" id="1460663"/>
    <lineage>
        <taxon>Eukaryota</taxon>
        <taxon>Fungi</taxon>
        <taxon>Dikarya</taxon>
        <taxon>Ascomycota</taxon>
        <taxon>Pezizomycotina</taxon>
        <taxon>Dothideomycetes</taxon>
        <taxon>Pleosporomycetidae</taxon>
        <taxon>Pleosporales</taxon>
        <taxon>Massarineae</taxon>
        <taxon>Didymosphaeriaceae</taxon>
        <taxon>Paraphaeosphaeria</taxon>
    </lineage>
</organism>